<proteinExistence type="predicted"/>
<evidence type="ECO:0000313" key="2">
    <source>
        <dbReference type="Proteomes" id="UP000633936"/>
    </source>
</evidence>
<sequence length="63" mass="6930">MKRELKGKIEKLVVYKTKREYQGTFIDSDFVSGDCGSGAPSRGKEKSEVSKPLYCGDCGPTSH</sequence>
<dbReference type="EMBL" id="JACOQE010000002">
    <property type="protein sequence ID" value="MBC5739651.1"/>
    <property type="molecule type" value="Genomic_DNA"/>
</dbReference>
<comment type="caution">
    <text evidence="1">The sequence shown here is derived from an EMBL/GenBank/DDBJ whole genome shotgun (WGS) entry which is preliminary data.</text>
</comment>
<dbReference type="RefSeq" id="WP_118039467.1">
    <property type="nucleotide sequence ID" value="NZ_JACOQE010000002.1"/>
</dbReference>
<organism evidence="1 2">
    <name type="scientific">Blautia intestinalis</name>
    <dbReference type="NCBI Taxonomy" id="2763028"/>
    <lineage>
        <taxon>Bacteria</taxon>
        <taxon>Bacillati</taxon>
        <taxon>Bacillota</taxon>
        <taxon>Clostridia</taxon>
        <taxon>Lachnospirales</taxon>
        <taxon>Lachnospiraceae</taxon>
        <taxon>Blautia</taxon>
    </lineage>
</organism>
<dbReference type="Proteomes" id="UP000633936">
    <property type="component" value="Unassembled WGS sequence"/>
</dbReference>
<accession>A0ABR7HZI0</accession>
<name>A0ABR7HZI0_9FIRM</name>
<gene>
    <name evidence="1" type="ORF">H8Z79_04090</name>
</gene>
<evidence type="ECO:0000313" key="1">
    <source>
        <dbReference type="EMBL" id="MBC5739651.1"/>
    </source>
</evidence>
<protein>
    <submittedName>
        <fullName evidence="1">Uncharacterized protein</fullName>
    </submittedName>
</protein>
<reference evidence="1 2" key="1">
    <citation type="submission" date="2020-08" db="EMBL/GenBank/DDBJ databases">
        <title>Genome public.</title>
        <authorList>
            <person name="Liu C."/>
            <person name="Sun Q."/>
        </authorList>
    </citation>
    <scope>NUCLEOTIDE SEQUENCE [LARGE SCALE GENOMIC DNA]</scope>
    <source>
        <strain evidence="1 2">27-44</strain>
    </source>
</reference>
<keyword evidence="2" id="KW-1185">Reference proteome</keyword>